<keyword evidence="1" id="KW-0812">Transmembrane</keyword>
<accession>A0ABV2HGG8</accession>
<keyword evidence="1" id="KW-0472">Membrane</keyword>
<organism evidence="2 3">
    <name type="scientific">Bartonella silvatica</name>
    <dbReference type="NCBI Taxonomy" id="357760"/>
    <lineage>
        <taxon>Bacteria</taxon>
        <taxon>Pseudomonadati</taxon>
        <taxon>Pseudomonadota</taxon>
        <taxon>Alphaproteobacteria</taxon>
        <taxon>Hyphomicrobiales</taxon>
        <taxon>Bartonellaceae</taxon>
        <taxon>Bartonella</taxon>
    </lineage>
</organism>
<protein>
    <submittedName>
        <fullName evidence="2">Uncharacterized protein</fullName>
    </submittedName>
</protein>
<dbReference type="EMBL" id="JBEPLI010000004">
    <property type="protein sequence ID" value="MET3589641.1"/>
    <property type="molecule type" value="Genomic_DNA"/>
</dbReference>
<dbReference type="Proteomes" id="UP001549086">
    <property type="component" value="Unassembled WGS sequence"/>
</dbReference>
<evidence type="ECO:0000313" key="2">
    <source>
        <dbReference type="EMBL" id="MET3589641.1"/>
    </source>
</evidence>
<gene>
    <name evidence="2" type="ORF">ABID23_000725</name>
</gene>
<feature type="transmembrane region" description="Helical" evidence="1">
    <location>
        <begin position="9"/>
        <end position="33"/>
    </location>
</feature>
<comment type="caution">
    <text evidence="2">The sequence shown here is derived from an EMBL/GenBank/DDBJ whole genome shotgun (WGS) entry which is preliminary data.</text>
</comment>
<proteinExistence type="predicted"/>
<keyword evidence="1" id="KW-1133">Transmembrane helix</keyword>
<name>A0ABV2HGG8_9HYPH</name>
<evidence type="ECO:0000256" key="1">
    <source>
        <dbReference type="SAM" id="Phobius"/>
    </source>
</evidence>
<evidence type="ECO:0000313" key="3">
    <source>
        <dbReference type="Proteomes" id="UP001549086"/>
    </source>
</evidence>
<sequence>MSKLMNIRYYFVICVITLCVITFSFLSMVKIFAHAVFQEKTSIVVPVVSTINMFLDKRADSLLNKVIIPSHPGNSEMFWNNVGGVFQKVIDVYTNLLSYLYTSLFFIFSW</sequence>
<reference evidence="2 3" key="1">
    <citation type="submission" date="2024-06" db="EMBL/GenBank/DDBJ databases">
        <title>Genomic Encyclopedia of Type Strains, Phase IV (KMG-IV): sequencing the most valuable type-strain genomes for metagenomic binning, comparative biology and taxonomic classification.</title>
        <authorList>
            <person name="Goeker M."/>
        </authorList>
    </citation>
    <scope>NUCLEOTIDE SEQUENCE [LARGE SCALE GENOMIC DNA]</scope>
    <source>
        <strain evidence="2 3">DSM 23649</strain>
    </source>
</reference>
<keyword evidence="3" id="KW-1185">Reference proteome</keyword>